<protein>
    <recommendedName>
        <fullName evidence="3">Leucine-rich repeat domain-containing protein</fullName>
    </recommendedName>
</protein>
<sequence>MLPSLAVKTLVLSSKVPQRLFDAACSVPGLEALHVKWSAIESLEAVRKLRSLRALFLGSSPGIACLAPISSLCGLEHLFIENVQDPVDLSFLEELRELREFGLAAPRGRQLRVRTLEPLGSLPHVQLLWLVGLQVQEGGLAPLHSLRQLASLRTTMKASSTELRALRAAVPTLRHFQPVG</sequence>
<dbReference type="InterPro" id="IPR032675">
    <property type="entry name" value="LRR_dom_sf"/>
</dbReference>
<dbReference type="SUPFAM" id="SSF52058">
    <property type="entry name" value="L domain-like"/>
    <property type="match status" value="1"/>
</dbReference>
<comment type="caution">
    <text evidence="1">The sequence shown here is derived from an EMBL/GenBank/DDBJ whole genome shotgun (WGS) entry which is preliminary data.</text>
</comment>
<accession>A0A923MMX9</accession>
<gene>
    <name evidence="1" type="ORF">H8N03_01700</name>
</gene>
<reference evidence="1" key="1">
    <citation type="submission" date="2020-08" db="EMBL/GenBank/DDBJ databases">
        <title>Ramlibacter sp. USB13 16S ribosomal RNA gene genome sequencing and assembly.</title>
        <authorList>
            <person name="Kang M."/>
        </authorList>
    </citation>
    <scope>NUCLEOTIDE SEQUENCE</scope>
    <source>
        <strain evidence="1">USB13</strain>
    </source>
</reference>
<dbReference type="RefSeq" id="WP_187074390.1">
    <property type="nucleotide sequence ID" value="NZ_JACORT010000001.1"/>
</dbReference>
<dbReference type="Gene3D" id="3.80.10.10">
    <property type="entry name" value="Ribonuclease Inhibitor"/>
    <property type="match status" value="1"/>
</dbReference>
<keyword evidence="2" id="KW-1185">Reference proteome</keyword>
<dbReference type="Proteomes" id="UP000608513">
    <property type="component" value="Unassembled WGS sequence"/>
</dbReference>
<proteinExistence type="predicted"/>
<name>A0A923MMX9_9BURK</name>
<evidence type="ECO:0008006" key="3">
    <source>
        <dbReference type="Google" id="ProtNLM"/>
    </source>
</evidence>
<evidence type="ECO:0000313" key="1">
    <source>
        <dbReference type="EMBL" id="MBC5781638.1"/>
    </source>
</evidence>
<dbReference type="EMBL" id="JACORT010000001">
    <property type="protein sequence ID" value="MBC5781638.1"/>
    <property type="molecule type" value="Genomic_DNA"/>
</dbReference>
<evidence type="ECO:0000313" key="2">
    <source>
        <dbReference type="Proteomes" id="UP000608513"/>
    </source>
</evidence>
<organism evidence="1 2">
    <name type="scientific">Ramlibacter cellulosilyticus</name>
    <dbReference type="NCBI Taxonomy" id="2764187"/>
    <lineage>
        <taxon>Bacteria</taxon>
        <taxon>Pseudomonadati</taxon>
        <taxon>Pseudomonadota</taxon>
        <taxon>Betaproteobacteria</taxon>
        <taxon>Burkholderiales</taxon>
        <taxon>Comamonadaceae</taxon>
        <taxon>Ramlibacter</taxon>
    </lineage>
</organism>
<dbReference type="AlphaFoldDB" id="A0A923MMX9"/>